<feature type="region of interest" description="Disordered" evidence="1">
    <location>
        <begin position="1"/>
        <end position="38"/>
    </location>
</feature>
<reference evidence="2" key="1">
    <citation type="submission" date="2020-05" db="UniProtKB">
        <authorList>
            <consortium name="EnsemblMetazoa"/>
        </authorList>
    </citation>
    <scope>IDENTIFICATION</scope>
    <source>
        <strain evidence="2">USDA</strain>
    </source>
</reference>
<feature type="compositionally biased region" description="Low complexity" evidence="1">
    <location>
        <begin position="13"/>
        <end position="38"/>
    </location>
</feature>
<organism evidence="2 3">
    <name type="scientific">Stomoxys calcitrans</name>
    <name type="common">Stable fly</name>
    <name type="synonym">Conops calcitrans</name>
    <dbReference type="NCBI Taxonomy" id="35570"/>
    <lineage>
        <taxon>Eukaryota</taxon>
        <taxon>Metazoa</taxon>
        <taxon>Ecdysozoa</taxon>
        <taxon>Arthropoda</taxon>
        <taxon>Hexapoda</taxon>
        <taxon>Insecta</taxon>
        <taxon>Pterygota</taxon>
        <taxon>Neoptera</taxon>
        <taxon>Endopterygota</taxon>
        <taxon>Diptera</taxon>
        <taxon>Brachycera</taxon>
        <taxon>Muscomorpha</taxon>
        <taxon>Muscoidea</taxon>
        <taxon>Muscidae</taxon>
        <taxon>Stomoxys</taxon>
    </lineage>
</organism>
<dbReference type="OrthoDB" id="6737761at2759"/>
<evidence type="ECO:0000313" key="3">
    <source>
        <dbReference type="Proteomes" id="UP000095300"/>
    </source>
</evidence>
<dbReference type="AlphaFoldDB" id="A0A1I8NY98"/>
<protein>
    <recommendedName>
        <fullName evidence="4">Proctolin</fullName>
    </recommendedName>
</protein>
<evidence type="ECO:0000256" key="1">
    <source>
        <dbReference type="SAM" id="MobiDB-lite"/>
    </source>
</evidence>
<dbReference type="KEGG" id="scac:106080947"/>
<evidence type="ECO:0008006" key="4">
    <source>
        <dbReference type="Google" id="ProtNLM"/>
    </source>
</evidence>
<proteinExistence type="predicted"/>
<accession>A0A1I8NY98</accession>
<dbReference type="VEuPathDB" id="VectorBase:SCAU003145"/>
<dbReference type="EnsemblMetazoa" id="SCAU003145-RA">
    <property type="protein sequence ID" value="SCAU003145-PA"/>
    <property type="gene ID" value="SCAU003145"/>
</dbReference>
<keyword evidence="3" id="KW-1185">Reference proteome</keyword>
<gene>
    <name evidence="2" type="primary">106080947</name>
</gene>
<name>A0A1I8NY98_STOCA</name>
<sequence length="174" mass="18779">MHFNKRNFNKNNSGSSESLLTAATSSSSTESSSSSSSPAAASTALRLSPLSTSTLSLSSSNSFSPLAASRGLRMGLWCFLLLAVLLMAHQQPCEGRYLPTRSHGDDLDKLRELMLQILESSNEDQRPPNEANGNTMSAQRANWLNKLGGGGPMDGMEARKYSAPHGVYDNGRYY</sequence>
<dbReference type="Proteomes" id="UP000095300">
    <property type="component" value="Unassembled WGS sequence"/>
</dbReference>
<evidence type="ECO:0000313" key="2">
    <source>
        <dbReference type="EnsemblMetazoa" id="SCAU003145-PA"/>
    </source>
</evidence>